<keyword evidence="2" id="KW-0614">Plasmid</keyword>
<protein>
    <submittedName>
        <fullName evidence="2">Uncharacterized protein</fullName>
    </submittedName>
</protein>
<evidence type="ECO:0000256" key="1">
    <source>
        <dbReference type="SAM" id="Phobius"/>
    </source>
</evidence>
<keyword evidence="1" id="KW-1133">Transmembrane helix</keyword>
<geneLocation type="plasmid" evidence="2">
    <name>pBS72</name>
</geneLocation>
<keyword evidence="1" id="KW-0472">Membrane</keyword>
<dbReference type="AlphaFoldDB" id="A0A1J0AKT4"/>
<evidence type="ECO:0000313" key="2">
    <source>
        <dbReference type="EMBL" id="APB62356.1"/>
    </source>
</evidence>
<dbReference type="RefSeq" id="WP_268458688.1">
    <property type="nucleotide sequence ID" value="NZ_JARTBI010000013.1"/>
</dbReference>
<accession>A0A1J0AKT4</accession>
<reference evidence="2" key="4">
    <citation type="journal article" date="2006" name="Microbiology">
        <title>The replicative polymerases PolC and DnaE are required for theta replication of the Bacillus subtilis plasmid pBS72.</title>
        <authorList>
            <person name="Titok M."/>
            <person name="Suski C."/>
            <person name="Dalmais B."/>
            <person name="Ehrlich S.D."/>
            <person name="Janniere L."/>
        </authorList>
    </citation>
    <scope>NUCLEOTIDE SEQUENCE</scope>
    <source>
        <strain evidence="2">72</strain>
        <plasmid evidence="2">pBS72</plasmid>
    </source>
</reference>
<organism evidence="2">
    <name type="scientific">Bacillus subtilis</name>
    <dbReference type="NCBI Taxonomy" id="1423"/>
    <lineage>
        <taxon>Bacteria</taxon>
        <taxon>Bacillati</taxon>
        <taxon>Bacillota</taxon>
        <taxon>Bacilli</taxon>
        <taxon>Bacillales</taxon>
        <taxon>Bacillaceae</taxon>
        <taxon>Bacillus</taxon>
    </lineage>
</organism>
<feature type="transmembrane region" description="Helical" evidence="1">
    <location>
        <begin position="30"/>
        <end position="47"/>
    </location>
</feature>
<proteinExistence type="predicted"/>
<keyword evidence="1" id="KW-0812">Transmembrane</keyword>
<sequence>MDTIFCILAVLVGVIFIVYTLKTKAHGKRYVIFCMVSALALVAIAFLDKVFS</sequence>
<reference evidence="2" key="5">
    <citation type="submission" date="2016-08" db="EMBL/GenBank/DDBJ databases">
        <authorList>
            <person name="Satsunkevich N.E."/>
            <person name="Valentovich L.N."/>
            <person name="Kolomiets E.I."/>
            <person name="Titok M.A."/>
        </authorList>
    </citation>
    <scope>NUCLEOTIDE SEQUENCE</scope>
    <source>
        <strain evidence="2">72</strain>
        <plasmid evidence="2">pBS72</plasmid>
    </source>
</reference>
<name>A0A1J0AKT4_BACIU</name>
<gene>
    <name evidence="2" type="ORF">pBS72_0870</name>
</gene>
<reference evidence="2" key="2">
    <citation type="journal article" date="2003" name="Plasmid">
        <title>Bacillus subtilis soil isolates: plasmid replicon analysis and construction of a new theta-replicating vector.</title>
        <authorList>
            <person name="Titok M.A."/>
            <person name="Chapuis J."/>
            <person name="Selezneva Y.V."/>
            <person name="Lagodich A.V."/>
            <person name="Prokulevich V.A."/>
            <person name="Ehrlich S.D."/>
            <person name="Janniere L."/>
        </authorList>
    </citation>
    <scope>NUCLEOTIDE SEQUENCE</scope>
    <source>
        <strain evidence="2">72</strain>
        <plasmid evidence="2">pBS72</plasmid>
    </source>
</reference>
<dbReference type="EMBL" id="KX711616">
    <property type="protein sequence ID" value="APB62356.1"/>
    <property type="molecule type" value="Genomic_DNA"/>
</dbReference>
<reference evidence="2" key="1">
    <citation type="journal article" date="2002" name="Mikrobiologiia">
        <title>Soil strain of Bacillus subtilis harboring a large plasmid that mediates high-frequency conjugal mobilization.</title>
        <authorList>
            <person name="Lotareva O.V."/>
            <person name="Poluektova E.U."/>
            <person name="Titok M.A."/>
            <person name="Prozorov A.A."/>
        </authorList>
    </citation>
    <scope>NUCLEOTIDE SEQUENCE</scope>
    <source>
        <strain evidence="2">72</strain>
        <plasmid evidence="2">pBS72</plasmid>
    </source>
</reference>
<reference evidence="2" key="3">
    <citation type="journal article" date="2004" name="Mol. Biol. (Mosk.)">
        <title>The replication system of plasmids from Bacillus subtilis environmental isolates.</title>
        <authorList>
            <person name="Lagodich A.V."/>
            <person name="Shtaniuk Iu.V."/>
            <person name="Prozorov A.A."/>
            <person name="Titok M.A."/>
        </authorList>
    </citation>
    <scope>NUCLEOTIDE SEQUENCE</scope>
    <source>
        <strain evidence="2">72</strain>
        <plasmid evidence="2">pBS72</plasmid>
    </source>
</reference>